<evidence type="ECO:0000313" key="3">
    <source>
        <dbReference type="Proteomes" id="UP000634136"/>
    </source>
</evidence>
<comment type="caution">
    <text evidence="2">The sequence shown here is derived from an EMBL/GenBank/DDBJ whole genome shotgun (WGS) entry which is preliminary data.</text>
</comment>
<gene>
    <name evidence="2" type="ORF">G2W53_009349</name>
</gene>
<evidence type="ECO:0000259" key="1">
    <source>
        <dbReference type="Pfam" id="PF23310"/>
    </source>
</evidence>
<dbReference type="EMBL" id="JAAIUW010000004">
    <property type="protein sequence ID" value="KAF7834490.1"/>
    <property type="molecule type" value="Genomic_DNA"/>
</dbReference>
<dbReference type="Pfam" id="PF23310">
    <property type="entry name" value="TPR_27"/>
    <property type="match status" value="1"/>
</dbReference>
<name>A0A834WY36_9FABA</name>
<reference evidence="2" key="1">
    <citation type="submission" date="2020-09" db="EMBL/GenBank/DDBJ databases">
        <title>Genome-Enabled Discovery of Anthraquinone Biosynthesis in Senna tora.</title>
        <authorList>
            <person name="Kang S.-H."/>
            <person name="Pandey R.P."/>
            <person name="Lee C.-M."/>
            <person name="Sim J.-S."/>
            <person name="Jeong J.-T."/>
            <person name="Choi B.-S."/>
            <person name="Jung M."/>
            <person name="Ginzburg D."/>
            <person name="Zhao K."/>
            <person name="Won S.Y."/>
            <person name="Oh T.-J."/>
            <person name="Yu Y."/>
            <person name="Kim N.-H."/>
            <person name="Lee O.R."/>
            <person name="Lee T.-H."/>
            <person name="Bashyal P."/>
            <person name="Kim T.-S."/>
            <person name="Lee W.-H."/>
            <person name="Kawkins C."/>
            <person name="Kim C.-K."/>
            <person name="Kim J.S."/>
            <person name="Ahn B.O."/>
            <person name="Rhee S.Y."/>
            <person name="Sohng J.K."/>
        </authorList>
    </citation>
    <scope>NUCLEOTIDE SEQUENCE</scope>
    <source>
        <tissue evidence="2">Leaf</tissue>
    </source>
</reference>
<dbReference type="Proteomes" id="UP000634136">
    <property type="component" value="Unassembled WGS sequence"/>
</dbReference>
<protein>
    <submittedName>
        <fullName evidence="2">Putative F-box protein</fullName>
    </submittedName>
</protein>
<dbReference type="InterPro" id="IPR057136">
    <property type="entry name" value="At2g35280_TPR_dom"/>
</dbReference>
<evidence type="ECO:0000313" key="2">
    <source>
        <dbReference type="EMBL" id="KAF7834490.1"/>
    </source>
</evidence>
<dbReference type="OrthoDB" id="1865546at2759"/>
<accession>A0A834WY36</accession>
<organism evidence="2 3">
    <name type="scientific">Senna tora</name>
    <dbReference type="NCBI Taxonomy" id="362788"/>
    <lineage>
        <taxon>Eukaryota</taxon>
        <taxon>Viridiplantae</taxon>
        <taxon>Streptophyta</taxon>
        <taxon>Embryophyta</taxon>
        <taxon>Tracheophyta</taxon>
        <taxon>Spermatophyta</taxon>
        <taxon>Magnoliopsida</taxon>
        <taxon>eudicotyledons</taxon>
        <taxon>Gunneridae</taxon>
        <taxon>Pentapetalae</taxon>
        <taxon>rosids</taxon>
        <taxon>fabids</taxon>
        <taxon>Fabales</taxon>
        <taxon>Fabaceae</taxon>
        <taxon>Caesalpinioideae</taxon>
        <taxon>Cassia clade</taxon>
        <taxon>Senna</taxon>
    </lineage>
</organism>
<feature type="domain" description="At2g35280-like TPR" evidence="1">
    <location>
        <begin position="42"/>
        <end position="148"/>
    </location>
</feature>
<dbReference type="InterPro" id="IPR040338">
    <property type="entry name" value="At1g67623-like"/>
</dbReference>
<dbReference type="AlphaFoldDB" id="A0A834WY36"/>
<sequence>MEVLARVASNSISDLHKAKTSCRDFLQASNDDYIYQHVSMAKIPLIPWFITEKESSFLKRCRESGNSESLYREGMVEYFSSSNIDSGLESLRKACEKGHEDAKYVYGMILICSGEDEELKRKGLEILRFLRVSKCIKRCRKRVESFVWSMWIRNRVVRNRRPLCHHGSRKMNKFSRGWPLVNEDEEEEDDGGGIGVSYQFRKLDPSALVSLLTSSAKSH</sequence>
<dbReference type="PANTHER" id="PTHR33784:SF10">
    <property type="entry name" value="F-BOX PROTEIN"/>
    <property type="match status" value="1"/>
</dbReference>
<keyword evidence="3" id="KW-1185">Reference proteome</keyword>
<proteinExistence type="predicted"/>
<dbReference type="PANTHER" id="PTHR33784">
    <property type="entry name" value="OS05G0482100 PROTEIN"/>
    <property type="match status" value="1"/>
</dbReference>